<accession>A0A1H5UZT0</accession>
<evidence type="ECO:0000313" key="5">
    <source>
        <dbReference type="Proteomes" id="UP000236726"/>
    </source>
</evidence>
<keyword evidence="2" id="KW-0812">Transmembrane</keyword>
<feature type="chain" id="PRO_5038353633" description="Pilin isopeptide linkage domain-containing protein" evidence="3">
    <location>
        <begin position="23"/>
        <end position="476"/>
    </location>
</feature>
<protein>
    <recommendedName>
        <fullName evidence="6">Pilin isopeptide linkage domain-containing protein</fullName>
    </recommendedName>
</protein>
<keyword evidence="2" id="KW-1133">Transmembrane helix</keyword>
<evidence type="ECO:0000256" key="1">
    <source>
        <dbReference type="SAM" id="MobiDB-lite"/>
    </source>
</evidence>
<dbReference type="Proteomes" id="UP000236726">
    <property type="component" value="Unassembled WGS sequence"/>
</dbReference>
<evidence type="ECO:0008006" key="6">
    <source>
        <dbReference type="Google" id="ProtNLM"/>
    </source>
</evidence>
<feature type="transmembrane region" description="Helical" evidence="2">
    <location>
        <begin position="446"/>
        <end position="465"/>
    </location>
</feature>
<evidence type="ECO:0000256" key="2">
    <source>
        <dbReference type="SAM" id="Phobius"/>
    </source>
</evidence>
<keyword evidence="2" id="KW-0472">Membrane</keyword>
<dbReference type="AlphaFoldDB" id="A0A1H5UZT0"/>
<sequence length="476" mass="51069">MRKNYLGKLACCLLTAVSVVGAFTVKSVIVSNAASTTLGAPYNYVDLKTVDSEGNNLKNTSYSLTDSNGNQLVKWSSGNERYANYANHIFTSDEAIETVTVPAGTYGFYSNVPAGFAKANTVALTDHDSNGDEVSTTNINIDSYYNKFGYQSVSYPNFHVMLSGSGNTGDFYSVISTDKQYYKVKIHLNDYWPSSFDDNGVLEHTIKENAYKLTPNTTYKTSDGGYIKCYLLIVSDQVANFVTPDSNGDVEIYVAANGSHLGYCTDYDYALTGSYGGGGGYVGSPKSTASNYNEDVTDSGNSTSGLLSMKNLKAGTYTVTATNSRLNATDTQQFTVSESTNVQTFTLTFFASEEETSTETETSTEAEPSTETETSTEAEPSTEIETTTGEVAADEEIVTAENATEAITANSETVQTNTAATVKAGEVAADESTSSNVKTSDRAHTALYIELLLVAFACITTTVVFNQVKSKKNSDN</sequence>
<name>A0A1H5UZT0_9FIRM</name>
<evidence type="ECO:0000256" key="3">
    <source>
        <dbReference type="SAM" id="SignalP"/>
    </source>
</evidence>
<proteinExistence type="predicted"/>
<feature type="region of interest" description="Disordered" evidence="1">
    <location>
        <begin position="350"/>
        <end position="393"/>
    </location>
</feature>
<keyword evidence="3" id="KW-0732">Signal</keyword>
<reference evidence="4 5" key="1">
    <citation type="submission" date="2016-10" db="EMBL/GenBank/DDBJ databases">
        <authorList>
            <person name="de Groot N.N."/>
        </authorList>
    </citation>
    <scope>NUCLEOTIDE SEQUENCE [LARGE SCALE GENOMIC DNA]</scope>
    <source>
        <strain evidence="4 5">D15d</strain>
    </source>
</reference>
<dbReference type="RefSeq" id="WP_103952898.1">
    <property type="nucleotide sequence ID" value="NZ_FNUL01000009.1"/>
</dbReference>
<gene>
    <name evidence="4" type="ORF">SAMN05216537_10936</name>
</gene>
<feature type="signal peptide" evidence="3">
    <location>
        <begin position="1"/>
        <end position="22"/>
    </location>
</feature>
<organism evidence="4 5">
    <name type="scientific">Lachnospira multipara</name>
    <dbReference type="NCBI Taxonomy" id="28051"/>
    <lineage>
        <taxon>Bacteria</taxon>
        <taxon>Bacillati</taxon>
        <taxon>Bacillota</taxon>
        <taxon>Clostridia</taxon>
        <taxon>Lachnospirales</taxon>
        <taxon>Lachnospiraceae</taxon>
        <taxon>Lachnospira</taxon>
    </lineage>
</organism>
<dbReference type="EMBL" id="FNUL01000009">
    <property type="protein sequence ID" value="SEF80615.1"/>
    <property type="molecule type" value="Genomic_DNA"/>
</dbReference>
<keyword evidence="5" id="KW-1185">Reference proteome</keyword>
<feature type="compositionally biased region" description="Acidic residues" evidence="1">
    <location>
        <begin position="352"/>
        <end position="382"/>
    </location>
</feature>
<evidence type="ECO:0000313" key="4">
    <source>
        <dbReference type="EMBL" id="SEF80615.1"/>
    </source>
</evidence>